<dbReference type="Gene3D" id="1.10.630.10">
    <property type="entry name" value="Cytochrome P450"/>
    <property type="match status" value="1"/>
</dbReference>
<evidence type="ECO:0000256" key="5">
    <source>
        <dbReference type="ARBA" id="ARBA00022989"/>
    </source>
</evidence>
<accession>A0A0E0ENB0</accession>
<dbReference type="InterPro" id="IPR001128">
    <property type="entry name" value="Cyt_P450"/>
</dbReference>
<keyword evidence="3 8" id="KW-0479">Metal-binding</keyword>
<feature type="binding site" description="axial binding residue" evidence="8">
    <location>
        <position position="441"/>
    </location>
    <ligand>
        <name>heme</name>
        <dbReference type="ChEBI" id="CHEBI:30413"/>
    </ligand>
    <ligandPart>
        <name>Fe</name>
        <dbReference type="ChEBI" id="CHEBI:18248"/>
    </ligandPart>
</feature>
<dbReference type="FunFam" id="1.10.630.10:FF:000007">
    <property type="entry name" value="Cytochrome P450 76C4"/>
    <property type="match status" value="1"/>
</dbReference>
<dbReference type="InterPro" id="IPR036396">
    <property type="entry name" value="Cyt_P450_sf"/>
</dbReference>
<evidence type="ECO:0008006" key="11">
    <source>
        <dbReference type="Google" id="ProtNLM"/>
    </source>
</evidence>
<dbReference type="eggNOG" id="KOG0156">
    <property type="taxonomic scope" value="Eukaryota"/>
</dbReference>
<keyword evidence="6" id="KW-0560">Oxidoreductase</keyword>
<dbReference type="PROSITE" id="PS51257">
    <property type="entry name" value="PROKAR_LIPOPROTEIN"/>
    <property type="match status" value="1"/>
</dbReference>
<keyword evidence="5" id="KW-0472">Membrane</keyword>
<comment type="cofactor">
    <cofactor evidence="8">
        <name>heme</name>
        <dbReference type="ChEBI" id="CHEBI:30413"/>
    </cofactor>
</comment>
<evidence type="ECO:0000256" key="8">
    <source>
        <dbReference type="PIRSR" id="PIRSR602401-1"/>
    </source>
</evidence>
<sequence length="508" mass="55299">MEREVCWLLCAALAAAMACYYLTGTTRRRSRRLPPGPTPLPVIGNVLSLRGNMHHALARLAGEHGPVMALKLGLVTAVVVSSAGAAREAFTKHDRRLAARAVPDASRARGFAGRSMIWLPSSDPRWKTLRGVAATHVFSPRSLAAARGLRERKVRDIVGHLARRAGEVVDVGKVVYGGVLNLVSSALFSADVVEVGEESAHGLQEAVEEIILAIAKPNVSDLVPFLRRLDLQGWRRWAEKRYDKVFGIFDSVISSRLADASTGKHAGDGDFLGSLLDLMSAGKIARDDVTSIMFDLFGAGTDTIAITIEWAMAELLRNPSVMAKARAEMNHVLAGKKAIEENDVEKLPYLQAVLREAMRLHPAAPILVPHRAEEDGAEIGGYAVPKGSTVIFNVWAIMRDPAAWERPEEFMPERFLDMAEEVDFRGKDFEFIPLGAGRRLCPGLPMAESVVPFILASLLHAFEWRLPDGMSAEELDVSEKFTTANVLTVPLKAVPILSSSKLQAKLAG</sequence>
<protein>
    <recommendedName>
        <fullName evidence="11">Cytochrome P450</fullName>
    </recommendedName>
</protein>
<dbReference type="GO" id="GO:0005506">
    <property type="term" value="F:iron ion binding"/>
    <property type="evidence" value="ECO:0007669"/>
    <property type="project" value="InterPro"/>
</dbReference>
<dbReference type="SUPFAM" id="SSF48264">
    <property type="entry name" value="Cytochrome P450"/>
    <property type="match status" value="1"/>
</dbReference>
<reference evidence="9" key="2">
    <citation type="submission" date="2018-05" db="EMBL/GenBank/DDBJ databases">
        <title>OmerRS3 (Oryza meridionalis Reference Sequence Version 3).</title>
        <authorList>
            <person name="Zhang J."/>
            <person name="Kudrna D."/>
            <person name="Lee S."/>
            <person name="Talag J."/>
            <person name="Welchert J."/>
            <person name="Wing R.A."/>
        </authorList>
    </citation>
    <scope>NUCLEOTIDE SEQUENCE [LARGE SCALE GENOMIC DNA]</scope>
    <source>
        <strain evidence="9">cv. OR44</strain>
    </source>
</reference>
<dbReference type="Pfam" id="PF00067">
    <property type="entry name" value="p450"/>
    <property type="match status" value="1"/>
</dbReference>
<evidence type="ECO:0000256" key="6">
    <source>
        <dbReference type="ARBA" id="ARBA00023002"/>
    </source>
</evidence>
<dbReference type="GO" id="GO:0020037">
    <property type="term" value="F:heme binding"/>
    <property type="evidence" value="ECO:0007669"/>
    <property type="project" value="InterPro"/>
</dbReference>
<name>A0A0E0ENB0_9ORYZ</name>
<dbReference type="GO" id="GO:0006952">
    <property type="term" value="P:defense response"/>
    <property type="evidence" value="ECO:0007669"/>
    <property type="project" value="UniProtKB-KW"/>
</dbReference>
<dbReference type="PANTHER" id="PTHR47950">
    <property type="entry name" value="CYTOCHROME P450, FAMILY 76, SUBFAMILY C, POLYPEPTIDE 5-RELATED"/>
    <property type="match status" value="1"/>
</dbReference>
<keyword evidence="8" id="KW-0349">Heme</keyword>
<keyword evidence="5" id="KW-1133">Transmembrane helix</keyword>
<dbReference type="PANTHER" id="PTHR47950:SF48">
    <property type="entry name" value="CYTOCHROME P450 FAMILY PROTEIN, EXPRESSED"/>
    <property type="match status" value="1"/>
</dbReference>
<dbReference type="Gramene" id="OMERI08G16710.1">
    <property type="protein sequence ID" value="OMERI08G16710.1"/>
    <property type="gene ID" value="OMERI08G16710"/>
</dbReference>
<proteinExistence type="inferred from homology"/>
<evidence type="ECO:0000256" key="7">
    <source>
        <dbReference type="ARBA" id="ARBA00023004"/>
    </source>
</evidence>
<organism evidence="9">
    <name type="scientific">Oryza meridionalis</name>
    <dbReference type="NCBI Taxonomy" id="40149"/>
    <lineage>
        <taxon>Eukaryota</taxon>
        <taxon>Viridiplantae</taxon>
        <taxon>Streptophyta</taxon>
        <taxon>Embryophyta</taxon>
        <taxon>Tracheophyta</taxon>
        <taxon>Spermatophyta</taxon>
        <taxon>Magnoliopsida</taxon>
        <taxon>Liliopsida</taxon>
        <taxon>Poales</taxon>
        <taxon>Poaceae</taxon>
        <taxon>BOP clade</taxon>
        <taxon>Oryzoideae</taxon>
        <taxon>Oryzeae</taxon>
        <taxon>Oryzinae</taxon>
        <taxon>Oryza</taxon>
    </lineage>
</organism>
<keyword evidence="10" id="KW-1185">Reference proteome</keyword>
<evidence type="ECO:0000256" key="4">
    <source>
        <dbReference type="ARBA" id="ARBA00022821"/>
    </source>
</evidence>
<evidence type="ECO:0000313" key="10">
    <source>
        <dbReference type="Proteomes" id="UP000008021"/>
    </source>
</evidence>
<dbReference type="STRING" id="40149.A0A0E0ENB0"/>
<keyword evidence="7 8" id="KW-0408">Iron</keyword>
<keyword evidence="2" id="KW-0812">Transmembrane</keyword>
<evidence type="ECO:0000256" key="1">
    <source>
        <dbReference type="ARBA" id="ARBA00010617"/>
    </source>
</evidence>
<keyword evidence="4" id="KW-0611">Plant defense</keyword>
<evidence type="ECO:0000313" key="9">
    <source>
        <dbReference type="EnsemblPlants" id="OMERI08G16710.1"/>
    </source>
</evidence>
<dbReference type="PRINTS" id="PR00385">
    <property type="entry name" value="P450"/>
</dbReference>
<evidence type="ECO:0000256" key="3">
    <source>
        <dbReference type="ARBA" id="ARBA00022723"/>
    </source>
</evidence>
<dbReference type="Proteomes" id="UP000008021">
    <property type="component" value="Chromosome 8"/>
</dbReference>
<dbReference type="InterPro" id="IPR002401">
    <property type="entry name" value="Cyt_P450_E_grp-I"/>
</dbReference>
<dbReference type="EnsemblPlants" id="OMERI08G16710.1">
    <property type="protein sequence ID" value="OMERI08G16710.1"/>
    <property type="gene ID" value="OMERI08G16710"/>
</dbReference>
<dbReference type="GO" id="GO:0016709">
    <property type="term" value="F:oxidoreductase activity, acting on paired donors, with incorporation or reduction of molecular oxygen, NAD(P)H as one donor, and incorporation of one atom of oxygen"/>
    <property type="evidence" value="ECO:0007669"/>
    <property type="project" value="UniProtKB-ARBA"/>
</dbReference>
<comment type="similarity">
    <text evidence="1">Belongs to the cytochrome P450 family.</text>
</comment>
<dbReference type="CDD" id="cd11073">
    <property type="entry name" value="CYP76-like"/>
    <property type="match status" value="1"/>
</dbReference>
<dbReference type="AlphaFoldDB" id="A0A0E0ENB0"/>
<dbReference type="GO" id="GO:0051502">
    <property type="term" value="P:diterpene phytoalexin biosynthetic process"/>
    <property type="evidence" value="ECO:0007669"/>
    <property type="project" value="UniProtKB-ARBA"/>
</dbReference>
<dbReference type="PRINTS" id="PR00463">
    <property type="entry name" value="EP450I"/>
</dbReference>
<dbReference type="HOGENOM" id="CLU_001570_4_2_1"/>
<reference evidence="9" key="1">
    <citation type="submission" date="2015-04" db="UniProtKB">
        <authorList>
            <consortium name="EnsemblPlants"/>
        </authorList>
    </citation>
    <scope>IDENTIFICATION</scope>
</reference>
<evidence type="ECO:0000256" key="2">
    <source>
        <dbReference type="ARBA" id="ARBA00022692"/>
    </source>
</evidence>